<evidence type="ECO:0000256" key="4">
    <source>
        <dbReference type="ARBA" id="ARBA00023163"/>
    </source>
</evidence>
<dbReference type="InterPro" id="IPR000847">
    <property type="entry name" value="LysR_HTH_N"/>
</dbReference>
<dbReference type="PANTHER" id="PTHR30126">
    <property type="entry name" value="HTH-TYPE TRANSCRIPTIONAL REGULATOR"/>
    <property type="match status" value="1"/>
</dbReference>
<dbReference type="InterPro" id="IPR005119">
    <property type="entry name" value="LysR_subst-bd"/>
</dbReference>
<dbReference type="SUPFAM" id="SSF46785">
    <property type="entry name" value="Winged helix' DNA-binding domain"/>
    <property type="match status" value="1"/>
</dbReference>
<keyword evidence="2" id="KW-0805">Transcription regulation</keyword>
<sequence>MTINSDDLEYFIRVASTGSFSRAALELGTDPSTLSRHMARLEGAYHARLFHRSGRGVVLTEAGMVLLEQARQVAASLQQARHALHGFASKGPRQVVIAAQPTIARMSFGRVGRALKAQFPETRVRFVEGLGTHILEWLASGEIDIAILYMPAHAGGLKVDMLLREPVRLVMPAHYANEGDTFDTARLGELPLILPSTPHGLRLLAESLASRAGAVLNIALECDGSTSVTKRLVEERCGCTILPLAAVAAEVAQGRLRTARLVNPEVVRDVAIATAKNRPPVAQLWNVIQTIRGEVVDCVTAGDWPDAELIHSAELAEASRSTSTFQPDDPP</sequence>
<reference evidence="6 7" key="1">
    <citation type="submission" date="2023-10" db="EMBL/GenBank/DDBJ databases">
        <title>Noviherbaspirillum sp. CPCC 100848 genome assembly.</title>
        <authorList>
            <person name="Li X.Y."/>
            <person name="Fang X.M."/>
        </authorList>
    </citation>
    <scope>NUCLEOTIDE SEQUENCE [LARGE SCALE GENOMIC DNA]</scope>
    <source>
        <strain evidence="6 7">CPCC 100848</strain>
    </source>
</reference>
<organism evidence="6 7">
    <name type="scientific">Noviherbaspirillum album</name>
    <dbReference type="NCBI Taxonomy" id="3080276"/>
    <lineage>
        <taxon>Bacteria</taxon>
        <taxon>Pseudomonadati</taxon>
        <taxon>Pseudomonadota</taxon>
        <taxon>Betaproteobacteria</taxon>
        <taxon>Burkholderiales</taxon>
        <taxon>Oxalobacteraceae</taxon>
        <taxon>Noviherbaspirillum</taxon>
    </lineage>
</organism>
<evidence type="ECO:0000256" key="1">
    <source>
        <dbReference type="ARBA" id="ARBA00009437"/>
    </source>
</evidence>
<proteinExistence type="inferred from homology"/>
<gene>
    <name evidence="6" type="ORF">RY831_12000</name>
</gene>
<keyword evidence="7" id="KW-1185">Reference proteome</keyword>
<evidence type="ECO:0000313" key="6">
    <source>
        <dbReference type="EMBL" id="MEC4719876.1"/>
    </source>
</evidence>
<evidence type="ECO:0000259" key="5">
    <source>
        <dbReference type="PROSITE" id="PS50931"/>
    </source>
</evidence>
<keyword evidence="3" id="KW-0238">DNA-binding</keyword>
<dbReference type="PROSITE" id="PS50931">
    <property type="entry name" value="HTH_LYSR"/>
    <property type="match status" value="1"/>
</dbReference>
<evidence type="ECO:0000313" key="7">
    <source>
        <dbReference type="Proteomes" id="UP001352263"/>
    </source>
</evidence>
<dbReference type="Proteomes" id="UP001352263">
    <property type="component" value="Unassembled WGS sequence"/>
</dbReference>
<dbReference type="PANTHER" id="PTHR30126:SF98">
    <property type="entry name" value="HTH-TYPE TRANSCRIPTIONAL ACTIVATOR BAUR"/>
    <property type="match status" value="1"/>
</dbReference>
<feature type="domain" description="HTH lysR-type" evidence="5">
    <location>
        <begin position="3"/>
        <end position="60"/>
    </location>
</feature>
<dbReference type="Gene3D" id="1.10.10.10">
    <property type="entry name" value="Winged helix-like DNA-binding domain superfamily/Winged helix DNA-binding domain"/>
    <property type="match status" value="1"/>
</dbReference>
<dbReference type="Gene3D" id="3.40.190.10">
    <property type="entry name" value="Periplasmic binding protein-like II"/>
    <property type="match status" value="2"/>
</dbReference>
<protein>
    <submittedName>
        <fullName evidence="6">LysR family transcriptional regulator</fullName>
    </submittedName>
</protein>
<comment type="similarity">
    <text evidence="1">Belongs to the LysR transcriptional regulatory family.</text>
</comment>
<dbReference type="Pfam" id="PF03466">
    <property type="entry name" value="LysR_substrate"/>
    <property type="match status" value="1"/>
</dbReference>
<evidence type="ECO:0000256" key="3">
    <source>
        <dbReference type="ARBA" id="ARBA00023125"/>
    </source>
</evidence>
<dbReference type="InterPro" id="IPR036390">
    <property type="entry name" value="WH_DNA-bd_sf"/>
</dbReference>
<accession>A0ABU6J8E2</accession>
<name>A0ABU6J8E2_9BURK</name>
<evidence type="ECO:0000256" key="2">
    <source>
        <dbReference type="ARBA" id="ARBA00023015"/>
    </source>
</evidence>
<dbReference type="Pfam" id="PF00126">
    <property type="entry name" value="HTH_1"/>
    <property type="match status" value="1"/>
</dbReference>
<comment type="caution">
    <text evidence="6">The sequence shown here is derived from an EMBL/GenBank/DDBJ whole genome shotgun (WGS) entry which is preliminary data.</text>
</comment>
<dbReference type="InterPro" id="IPR036388">
    <property type="entry name" value="WH-like_DNA-bd_sf"/>
</dbReference>
<dbReference type="RefSeq" id="WP_326506586.1">
    <property type="nucleotide sequence ID" value="NZ_JAWIIV010000008.1"/>
</dbReference>
<keyword evidence="4" id="KW-0804">Transcription</keyword>
<dbReference type="SUPFAM" id="SSF53850">
    <property type="entry name" value="Periplasmic binding protein-like II"/>
    <property type="match status" value="1"/>
</dbReference>
<dbReference type="EMBL" id="JAWIIV010000008">
    <property type="protein sequence ID" value="MEC4719876.1"/>
    <property type="molecule type" value="Genomic_DNA"/>
</dbReference>